<gene>
    <name evidence="1" type="ORF">EQG79_13690</name>
</gene>
<evidence type="ECO:0000313" key="1">
    <source>
        <dbReference type="EMBL" id="RYC69648.1"/>
    </source>
</evidence>
<dbReference type="RefSeq" id="WP_129601886.1">
    <property type="nucleotide sequence ID" value="NZ_SBLB01000003.1"/>
</dbReference>
<proteinExistence type="predicted"/>
<keyword evidence="2" id="KW-1185">Reference proteome</keyword>
<protein>
    <submittedName>
        <fullName evidence="1">Uncharacterized protein</fullName>
    </submittedName>
</protein>
<accession>A0A4V1RWB1</accession>
<dbReference type="Proteomes" id="UP000290407">
    <property type="component" value="Unassembled WGS sequence"/>
</dbReference>
<sequence length="62" mass="6986">MTSKQRAVHAYRQMTGFKSPETFGGQPRDYIIRCIQHAIDSHVADRQVNASTYIHPSTGRPA</sequence>
<dbReference type="AlphaFoldDB" id="A0A4V1RWB1"/>
<name>A0A4V1RWB1_9BACT</name>
<comment type="caution">
    <text evidence="1">The sequence shown here is derived from an EMBL/GenBank/DDBJ whole genome shotgun (WGS) entry which is preliminary data.</text>
</comment>
<dbReference type="EMBL" id="SBLB01000003">
    <property type="protein sequence ID" value="RYC69648.1"/>
    <property type="molecule type" value="Genomic_DNA"/>
</dbReference>
<evidence type="ECO:0000313" key="2">
    <source>
        <dbReference type="Proteomes" id="UP000290407"/>
    </source>
</evidence>
<organism evidence="1 2">
    <name type="scientific">Spirosoma sordidisoli</name>
    <dbReference type="NCBI Taxonomy" id="2502893"/>
    <lineage>
        <taxon>Bacteria</taxon>
        <taxon>Pseudomonadati</taxon>
        <taxon>Bacteroidota</taxon>
        <taxon>Cytophagia</taxon>
        <taxon>Cytophagales</taxon>
        <taxon>Cytophagaceae</taxon>
        <taxon>Spirosoma</taxon>
    </lineage>
</organism>
<reference evidence="1 2" key="1">
    <citation type="submission" date="2019-01" db="EMBL/GenBank/DDBJ databases">
        <title>Spirosoma flava sp. nov., a propanil-degrading bacterium isolated from herbicide-contaminated soil.</title>
        <authorList>
            <person name="Zhang L."/>
            <person name="Jiang J.-D."/>
        </authorList>
    </citation>
    <scope>NUCLEOTIDE SEQUENCE [LARGE SCALE GENOMIC DNA]</scope>
    <source>
        <strain evidence="1 2">TY50</strain>
    </source>
</reference>